<protein>
    <recommendedName>
        <fullName evidence="2">Zinc-type alcohol dehydrogenase-like protein</fullName>
    </recommendedName>
</protein>
<dbReference type="InterPro" id="IPR020843">
    <property type="entry name" value="ER"/>
</dbReference>
<dbReference type="PANTHER" id="PTHR44154:SF1">
    <property type="entry name" value="QUINONE OXIDOREDUCTASE"/>
    <property type="match status" value="1"/>
</dbReference>
<keyword evidence="1" id="KW-0521">NADP</keyword>
<keyword evidence="2" id="KW-0862">Zinc</keyword>
<proteinExistence type="inferred from homology"/>
<keyword evidence="5" id="KW-1185">Reference proteome</keyword>
<dbReference type="GO" id="GO:0016491">
    <property type="term" value="F:oxidoreductase activity"/>
    <property type="evidence" value="ECO:0007669"/>
    <property type="project" value="UniProtKB-KW"/>
</dbReference>
<evidence type="ECO:0000313" key="4">
    <source>
        <dbReference type="EMBL" id="EEP69617.1"/>
    </source>
</evidence>
<dbReference type="InterPro" id="IPR051603">
    <property type="entry name" value="Zinc-ADH_QOR/CCCR"/>
</dbReference>
<dbReference type="InterPro" id="IPR014182">
    <property type="entry name" value="ADH_Zn_typ-1"/>
</dbReference>
<evidence type="ECO:0000313" key="5">
    <source>
        <dbReference type="Proteomes" id="UP000003009"/>
    </source>
</evidence>
<dbReference type="GO" id="GO:0008270">
    <property type="term" value="F:zinc ion binding"/>
    <property type="evidence" value="ECO:0007669"/>
    <property type="project" value="InterPro"/>
</dbReference>
<dbReference type="SUPFAM" id="SSF50129">
    <property type="entry name" value="GroES-like"/>
    <property type="match status" value="1"/>
</dbReference>
<organism evidence="4 5">
    <name type="scientific">Kingella oralis ATCC 51147</name>
    <dbReference type="NCBI Taxonomy" id="629741"/>
    <lineage>
        <taxon>Bacteria</taxon>
        <taxon>Pseudomonadati</taxon>
        <taxon>Pseudomonadota</taxon>
        <taxon>Betaproteobacteria</taxon>
        <taxon>Neisseriales</taxon>
        <taxon>Neisseriaceae</taxon>
        <taxon>Kingella</taxon>
    </lineage>
</organism>
<dbReference type="EMBL" id="ACJW02000001">
    <property type="protein sequence ID" value="EEP69617.1"/>
    <property type="molecule type" value="Genomic_DNA"/>
</dbReference>
<dbReference type="InterPro" id="IPR036291">
    <property type="entry name" value="NAD(P)-bd_dom_sf"/>
</dbReference>
<evidence type="ECO:0000256" key="1">
    <source>
        <dbReference type="ARBA" id="ARBA00022857"/>
    </source>
</evidence>
<reference evidence="4" key="1">
    <citation type="submission" date="2009-04" db="EMBL/GenBank/DDBJ databases">
        <authorList>
            <person name="Weinstock G."/>
            <person name="Sodergren E."/>
            <person name="Clifton S."/>
            <person name="Fulton L."/>
            <person name="Fulton B."/>
            <person name="Courtney L."/>
            <person name="Fronick C."/>
            <person name="Harrison M."/>
            <person name="Strong C."/>
            <person name="Farmer C."/>
            <person name="Delahaunty K."/>
            <person name="Markovic C."/>
            <person name="Hall O."/>
            <person name="Minx P."/>
            <person name="Tomlinson C."/>
            <person name="Mitreva M."/>
            <person name="Nelson J."/>
            <person name="Hou S."/>
            <person name="Wollam A."/>
            <person name="Pepin K.H."/>
            <person name="Johnson M."/>
            <person name="Bhonagiri V."/>
            <person name="Nash W.E."/>
            <person name="Warren W."/>
            <person name="Chinwalla A."/>
            <person name="Mardis E.R."/>
            <person name="Wilson R.K."/>
        </authorList>
    </citation>
    <scope>NUCLEOTIDE SEQUENCE [LARGE SCALE GENOMIC DNA]</scope>
    <source>
        <strain evidence="4">ATCC 51147</strain>
    </source>
</reference>
<dbReference type="STRING" id="629741.GCWU000324_00094"/>
<comment type="caution">
    <text evidence="4">The sequence shown here is derived from an EMBL/GenBank/DDBJ whole genome shotgun (WGS) entry which is preliminary data.</text>
</comment>
<accession>C4GEK7</accession>
<gene>
    <name evidence="4" type="ORF">GCWU000324_00094</name>
</gene>
<comment type="similarity">
    <text evidence="2">Belongs to the zinc-containing alcohol dehydrogenase family. Quinone oxidoreductase subfamily.</text>
</comment>
<dbReference type="NCBIfam" id="TIGR02817">
    <property type="entry name" value="adh_fam_1"/>
    <property type="match status" value="1"/>
</dbReference>
<evidence type="ECO:0000259" key="3">
    <source>
        <dbReference type="SMART" id="SM00829"/>
    </source>
</evidence>
<dbReference type="HOGENOM" id="CLU_026673_3_0_4"/>
<dbReference type="Pfam" id="PF13602">
    <property type="entry name" value="ADH_zinc_N_2"/>
    <property type="match status" value="1"/>
</dbReference>
<dbReference type="PANTHER" id="PTHR44154">
    <property type="entry name" value="QUINONE OXIDOREDUCTASE"/>
    <property type="match status" value="1"/>
</dbReference>
<dbReference type="SMART" id="SM00829">
    <property type="entry name" value="PKS_ER"/>
    <property type="match status" value="1"/>
</dbReference>
<feature type="domain" description="Enoyl reductase (ER)" evidence="3">
    <location>
        <begin position="28"/>
        <end position="346"/>
    </location>
</feature>
<keyword evidence="2" id="KW-0479">Metal-binding</keyword>
<dbReference type="InterPro" id="IPR011032">
    <property type="entry name" value="GroES-like_sf"/>
</dbReference>
<keyword evidence="2" id="KW-0560">Oxidoreductase</keyword>
<evidence type="ECO:0000256" key="2">
    <source>
        <dbReference type="RuleBase" id="RU364000"/>
    </source>
</evidence>
<dbReference type="Gene3D" id="3.90.180.10">
    <property type="entry name" value="Medium-chain alcohol dehydrogenases, catalytic domain"/>
    <property type="match status" value="1"/>
</dbReference>
<dbReference type="SUPFAM" id="SSF51735">
    <property type="entry name" value="NAD(P)-binding Rossmann-fold domains"/>
    <property type="match status" value="1"/>
</dbReference>
<dbReference type="Pfam" id="PF08240">
    <property type="entry name" value="ADH_N"/>
    <property type="match status" value="1"/>
</dbReference>
<dbReference type="Proteomes" id="UP000003009">
    <property type="component" value="Unassembled WGS sequence"/>
</dbReference>
<dbReference type="Gene3D" id="3.40.50.720">
    <property type="entry name" value="NAD(P)-binding Rossmann-like Domain"/>
    <property type="match status" value="1"/>
</dbReference>
<sequence length="349" mass="37870">MGAPFSQPEKHSMKAVGFNRPLPVSDENCLLDIELPAPELRERDLLVEVRAVSVNPADVKVRAAHTPAAGQYRILGWDAAGVVKAVGSGVQHFQVGDEVYYAGVINRPGSYAELQAVDERIVARKPRTLDFAQAAALPLTALTAWETLFDRLDVNKPVAGGSRALLLVGGAGGVGSITVQLLKTLTDIQIIATASRPESEAWLRRLGADDVINHRHSLPEQVVELCIDAPSWVFSTNHSAYYLPQLAELLAPQGRIALIDDPEVLDANPLKGKSISLHWEFMFTRALRETADIARQGEILAKVAQLVDEGRLHSTATQTIDGINAANLRRAHQMVERGDMVGKVVLAGW</sequence>
<dbReference type="InterPro" id="IPR013154">
    <property type="entry name" value="ADH-like_N"/>
</dbReference>
<dbReference type="CDD" id="cd08252">
    <property type="entry name" value="AL_MDR"/>
    <property type="match status" value="1"/>
</dbReference>
<name>C4GEK7_9NEIS</name>
<dbReference type="AlphaFoldDB" id="C4GEK7"/>